<feature type="domain" description="Cupin fold metalloprotein WbuC cupin" evidence="1">
    <location>
        <begin position="4"/>
        <end position="87"/>
    </location>
</feature>
<dbReference type="InterPro" id="IPR011051">
    <property type="entry name" value="RmlC_Cupin_sf"/>
</dbReference>
<accession>A0AAE3MGR9</accession>
<evidence type="ECO:0000313" key="2">
    <source>
        <dbReference type="EMBL" id="MCW3807284.1"/>
    </source>
</evidence>
<dbReference type="Gene3D" id="2.60.120.10">
    <property type="entry name" value="Jelly Rolls"/>
    <property type="match status" value="1"/>
</dbReference>
<proteinExistence type="predicted"/>
<dbReference type="AlphaFoldDB" id="A0AAE3MGR9"/>
<dbReference type="Proteomes" id="UP001207408">
    <property type="component" value="Unassembled WGS sequence"/>
</dbReference>
<dbReference type="Pfam" id="PF19480">
    <property type="entry name" value="DUF6016"/>
    <property type="match status" value="1"/>
</dbReference>
<gene>
    <name evidence="2" type="ORF">OM074_16725</name>
</gene>
<dbReference type="InterPro" id="IPR046058">
    <property type="entry name" value="WbuC_cupin"/>
</dbReference>
<protein>
    <submittedName>
        <fullName evidence="2">WbuC family cupin fold metalloprotein</fullName>
    </submittedName>
</protein>
<reference evidence="2" key="1">
    <citation type="submission" date="2022-10" db="EMBL/GenBank/DDBJ databases">
        <authorList>
            <person name="Yu W.X."/>
        </authorList>
    </citation>
    <scope>NUCLEOTIDE SEQUENCE</scope>
    <source>
        <strain evidence="2">D04</strain>
    </source>
</reference>
<dbReference type="SUPFAM" id="SSF51182">
    <property type="entry name" value="RmlC-like cupins"/>
    <property type="match status" value="1"/>
</dbReference>
<comment type="caution">
    <text evidence="2">The sequence shown here is derived from an EMBL/GenBank/DDBJ whole genome shotgun (WGS) entry which is preliminary data.</text>
</comment>
<dbReference type="InterPro" id="IPR014710">
    <property type="entry name" value="RmlC-like_jellyroll"/>
</dbReference>
<dbReference type="NCBIfam" id="TIGR04366">
    <property type="entry name" value="cupin_WbuC"/>
    <property type="match status" value="1"/>
</dbReference>
<dbReference type="EMBL" id="JAPDPI010000042">
    <property type="protein sequence ID" value="MCW3807284.1"/>
    <property type="molecule type" value="Genomic_DNA"/>
</dbReference>
<evidence type="ECO:0000313" key="3">
    <source>
        <dbReference type="Proteomes" id="UP001207408"/>
    </source>
</evidence>
<dbReference type="CDD" id="cd07005">
    <property type="entry name" value="cupin_WbuC-like"/>
    <property type="match status" value="1"/>
</dbReference>
<evidence type="ECO:0000259" key="1">
    <source>
        <dbReference type="Pfam" id="PF19480"/>
    </source>
</evidence>
<sequence length="160" mass="18260">MIVINKSVIEQLISDARQADRKRKNLNFHKYKEDPLQRMLNAFEPGTYVHPHTHENPDKREVFLVLTGKLLVIFFNEKGDVVEHVVLDRDKGFFAVEINPGECHTVTGLETGTVAYEIKDGPYDVSDDKNFADWAPEEGSAEADNQLKQWINKLGFSLNC</sequence>
<dbReference type="InterPro" id="IPR027565">
    <property type="entry name" value="Cupin_WbuC"/>
</dbReference>
<organism evidence="2 3">
    <name type="scientific">Plebeiibacterium marinum</name>
    <dbReference type="NCBI Taxonomy" id="2992111"/>
    <lineage>
        <taxon>Bacteria</taxon>
        <taxon>Pseudomonadati</taxon>
        <taxon>Bacteroidota</taxon>
        <taxon>Bacteroidia</taxon>
        <taxon>Marinilabiliales</taxon>
        <taxon>Marinilabiliaceae</taxon>
        <taxon>Plebeiibacterium</taxon>
    </lineage>
</organism>
<keyword evidence="3" id="KW-1185">Reference proteome</keyword>
<dbReference type="RefSeq" id="WP_301201537.1">
    <property type="nucleotide sequence ID" value="NZ_JAPDPI010000042.1"/>
</dbReference>
<name>A0AAE3MGR9_9BACT</name>